<reference evidence="2" key="2">
    <citation type="submission" date="2015-01" db="EMBL/GenBank/DDBJ databases">
        <title>Evolutionary Origins and Diversification of the Mycorrhizal Mutualists.</title>
        <authorList>
            <consortium name="DOE Joint Genome Institute"/>
            <consortium name="Mycorrhizal Genomics Consortium"/>
            <person name="Kohler A."/>
            <person name="Kuo A."/>
            <person name="Nagy L.G."/>
            <person name="Floudas D."/>
            <person name="Copeland A."/>
            <person name="Barry K.W."/>
            <person name="Cichocki N."/>
            <person name="Veneault-Fourrey C."/>
            <person name="LaButti K."/>
            <person name="Lindquist E.A."/>
            <person name="Lipzen A."/>
            <person name="Lundell T."/>
            <person name="Morin E."/>
            <person name="Murat C."/>
            <person name="Riley R."/>
            <person name="Ohm R."/>
            <person name="Sun H."/>
            <person name="Tunlid A."/>
            <person name="Henrissat B."/>
            <person name="Grigoriev I.V."/>
            <person name="Hibbett D.S."/>
            <person name="Martin F."/>
        </authorList>
    </citation>
    <scope>NUCLEOTIDE SEQUENCE [LARGE SCALE GENOMIC DNA]</scope>
    <source>
        <strain evidence="2">LaAM-08-1</strain>
    </source>
</reference>
<sequence>MANTGCDIYNLYMLLEGHGLPLYIPQPGTSHCDSCERQGVSIGDVGVVTSLGNFDRFFNICLPAGHAMNPDVLPDGFYHLDLKPADFQVKSIYAHSSNSYIASPSVWRTGTTFLCSESEGAILIMPQGAYHEDLRRNIGIIRDYAATNLASWYDYANIVHGLELGNSEICLVIGCDKTSSWGIATYSHCQSKHVENEVTNLSFNVKSEDHSLYPKYVWDADGMAKDLKVGPEDIELLDPPEVHARMPLQNQCTFIRSLNLALGDKEWKQHQLKVATSAKAQTPAQPTYKSSFTSVSGAINSPSSNLSGDYGGQHFQGHSTLGLSVAPTQVPLVYHPATPIISMLLQKVTIAQCTN</sequence>
<dbReference type="HOGENOM" id="CLU_021108_1_0_1"/>
<proteinExistence type="predicted"/>
<dbReference type="EMBL" id="KN838762">
    <property type="protein sequence ID" value="KIJ95271.1"/>
    <property type="molecule type" value="Genomic_DNA"/>
</dbReference>
<keyword evidence="2" id="KW-1185">Reference proteome</keyword>
<reference evidence="1 2" key="1">
    <citation type="submission" date="2014-04" db="EMBL/GenBank/DDBJ databases">
        <authorList>
            <consortium name="DOE Joint Genome Institute"/>
            <person name="Kuo A."/>
            <person name="Kohler A."/>
            <person name="Nagy L.G."/>
            <person name="Floudas D."/>
            <person name="Copeland A."/>
            <person name="Barry K.W."/>
            <person name="Cichocki N."/>
            <person name="Veneault-Fourrey C."/>
            <person name="LaButti K."/>
            <person name="Lindquist E.A."/>
            <person name="Lipzen A."/>
            <person name="Lundell T."/>
            <person name="Morin E."/>
            <person name="Murat C."/>
            <person name="Sun H."/>
            <person name="Tunlid A."/>
            <person name="Henrissat B."/>
            <person name="Grigoriev I.V."/>
            <person name="Hibbett D.S."/>
            <person name="Martin F."/>
            <person name="Nordberg H.P."/>
            <person name="Cantor M.N."/>
            <person name="Hua S.X."/>
        </authorList>
    </citation>
    <scope>NUCLEOTIDE SEQUENCE [LARGE SCALE GENOMIC DNA]</scope>
    <source>
        <strain evidence="1 2">LaAM-08-1</strain>
    </source>
</reference>
<dbReference type="Proteomes" id="UP000054477">
    <property type="component" value="Unassembled WGS sequence"/>
</dbReference>
<dbReference type="AlphaFoldDB" id="A0A0C9XBX2"/>
<gene>
    <name evidence="1" type="ORF">K443DRAFT_332014</name>
</gene>
<evidence type="ECO:0000313" key="2">
    <source>
        <dbReference type="Proteomes" id="UP000054477"/>
    </source>
</evidence>
<dbReference type="OrthoDB" id="2662290at2759"/>
<protein>
    <submittedName>
        <fullName evidence="1">Uncharacterized protein</fullName>
    </submittedName>
</protein>
<accession>A0A0C9XBX2</accession>
<organism evidence="1 2">
    <name type="scientific">Laccaria amethystina LaAM-08-1</name>
    <dbReference type="NCBI Taxonomy" id="1095629"/>
    <lineage>
        <taxon>Eukaryota</taxon>
        <taxon>Fungi</taxon>
        <taxon>Dikarya</taxon>
        <taxon>Basidiomycota</taxon>
        <taxon>Agaricomycotina</taxon>
        <taxon>Agaricomycetes</taxon>
        <taxon>Agaricomycetidae</taxon>
        <taxon>Agaricales</taxon>
        <taxon>Agaricineae</taxon>
        <taxon>Hydnangiaceae</taxon>
        <taxon>Laccaria</taxon>
    </lineage>
</organism>
<evidence type="ECO:0000313" key="1">
    <source>
        <dbReference type="EMBL" id="KIJ95271.1"/>
    </source>
</evidence>
<name>A0A0C9XBX2_9AGAR</name>